<dbReference type="InterPro" id="IPR008040">
    <property type="entry name" value="Hydant_A_N"/>
</dbReference>
<dbReference type="PANTHER" id="PTHR11365">
    <property type="entry name" value="5-OXOPROLINASE RELATED"/>
    <property type="match status" value="1"/>
</dbReference>
<dbReference type="Pfam" id="PF01968">
    <property type="entry name" value="Hydantoinase_A"/>
    <property type="match status" value="1"/>
</dbReference>
<dbReference type="RefSeq" id="WP_004074481.1">
    <property type="nucleotide sequence ID" value="NZ_CM001488.1"/>
</dbReference>
<evidence type="ECO:0000259" key="5">
    <source>
        <dbReference type="Pfam" id="PF05378"/>
    </source>
</evidence>
<dbReference type="EMBL" id="CM001488">
    <property type="protein sequence ID" value="EIM64842.1"/>
    <property type="molecule type" value="Genomic_DNA"/>
</dbReference>
<feature type="domain" description="Hydantoinase/oxoprolinase N-terminal" evidence="5">
    <location>
        <begin position="8"/>
        <end position="215"/>
    </location>
</feature>
<accession>I5B5S9</accession>
<dbReference type="Pfam" id="PF02538">
    <property type="entry name" value="Hydantoinase_B"/>
    <property type="match status" value="1"/>
</dbReference>
<dbReference type="InterPro" id="IPR003692">
    <property type="entry name" value="Hydantoinase_B"/>
</dbReference>
<dbReference type="Pfam" id="PF05378">
    <property type="entry name" value="Hydant_A_N"/>
    <property type="match status" value="1"/>
</dbReference>
<protein>
    <submittedName>
        <fullName evidence="6">N-methylhydantoinase B/acetone carboxylase, alpha subunit</fullName>
    </submittedName>
</protein>
<evidence type="ECO:0000313" key="7">
    <source>
        <dbReference type="Proteomes" id="UP000005778"/>
    </source>
</evidence>
<dbReference type="HOGENOM" id="CLU_002157_0_1_7"/>
<dbReference type="InterPro" id="IPR045079">
    <property type="entry name" value="Oxoprolinase-like"/>
</dbReference>
<dbReference type="GO" id="GO:0017168">
    <property type="term" value="F:5-oxoprolinase (ATP-hydrolyzing) activity"/>
    <property type="evidence" value="ECO:0007669"/>
    <property type="project" value="TreeGrafter"/>
</dbReference>
<evidence type="ECO:0000259" key="4">
    <source>
        <dbReference type="Pfam" id="PF02538"/>
    </source>
</evidence>
<evidence type="ECO:0000256" key="1">
    <source>
        <dbReference type="ARBA" id="ARBA00010403"/>
    </source>
</evidence>
<evidence type="ECO:0000259" key="3">
    <source>
        <dbReference type="Pfam" id="PF01968"/>
    </source>
</evidence>
<reference evidence="6 7" key="2">
    <citation type="submission" date="2012-02" db="EMBL/GenBank/DDBJ databases">
        <title>Improved High-Quality Draft sequence of Desulfobacter postgatei 2ac9.</title>
        <authorList>
            <consortium name="US DOE Joint Genome Institute"/>
            <person name="Lucas S."/>
            <person name="Han J."/>
            <person name="Lapidus A."/>
            <person name="Cheng J.-F."/>
            <person name="Goodwin L."/>
            <person name="Pitluck S."/>
            <person name="Peters L."/>
            <person name="Ovchinnikova G."/>
            <person name="Held B."/>
            <person name="Detter J.C."/>
            <person name="Han C."/>
            <person name="Tapia R."/>
            <person name="Land M."/>
            <person name="Hauser L."/>
            <person name="Kyrpides N."/>
            <person name="Ivanova N."/>
            <person name="Pagani I."/>
            <person name="Orellana R."/>
            <person name="Lovley D."/>
            <person name="Woyke T."/>
        </authorList>
    </citation>
    <scope>NUCLEOTIDE SEQUENCE [LARGE SCALE GENOMIC DNA]</scope>
    <source>
        <strain evidence="6 7">2ac9</strain>
    </source>
</reference>
<evidence type="ECO:0000313" key="6">
    <source>
        <dbReference type="EMBL" id="EIM64842.1"/>
    </source>
</evidence>
<dbReference type="PANTHER" id="PTHR11365:SF2">
    <property type="entry name" value="5-OXOPROLINASE"/>
    <property type="match status" value="1"/>
</dbReference>
<dbReference type="STRING" id="879212.DespoDRAFT_03032"/>
<dbReference type="InterPro" id="IPR002821">
    <property type="entry name" value="Hydantoinase_A"/>
</dbReference>
<dbReference type="eggNOG" id="COG0146">
    <property type="taxonomic scope" value="Bacteria"/>
</dbReference>
<sequence length="1270" mass="138100">MSDPAKFRFSVDRGGTFTDIYAEVPGEPGFRVIKLLSEDPRNYPDAPREGIRRIIEKVTGKPVPKELFESDRIEWIRMGTTVATNALLERKGAPSALVVTRGFGDILQIGNQDRPRIFDLEIKKPEILYREVIEADERLRILREDEDASAVEGKIVKGITGDRLAVIRPLDTAAIKSDLKAVYDRGIRTLAVVLMHAYAWPDHERTIGRLAQEIGFTQISLSSKVMPRVKLVARGDTTMVDAYLNPHIRTYLDSFKHGFKDKLTHTGLLFMQSDGGLAGADGFTGSRAILSGPAGGVVGYAMTTFDSEKKQPVIGFDMGGTSTDVSRFGGEYELVFESETAGVRIQAPQLHIRTVAAGGGSRLFFDNGMFLVGPESAGAHPGPVCYRKEGYLTVTDANLVLGRIQPKHFPHIFGPTEDQPLDVEAACTALAGLTEEINRYCAGAGLPPMTVEEAALGFIRVANEVMVRPIREISVMRGFDIKAHILATFGGAGPQHACAIARTLGISKIFIHRFSGILSAYGMGMADVVTERQQPCSALLCPQALKEAEAVFKQLEEAARRELQDQGFSPDAVDTTRFLNLRYHGTDTAIMICRPEDNDYTKAFRTLYRREFGFDLFGREILIDDIRIRARGKSENLRRISIPKAQGAPPVLDMTQCYFEEGRQKTLIYDLEKLAAGHCIPGPAILIHHTSTILIEPDCTAEITKNGDVEIKVGSGTREQIGTTLDPVQLSIFSNLFMSIAEQMGRMLQKTAISTNIKERLDFSCALFGPDGELVANAPHLPVHLGSMSDAVKAQIQMQGSGLTPGDVLVSNHPAAGGSHLPDITVITPVFKDDQVIFWVAARGHHADIGGISPGSMPPNSRRLEEEGACITSFKLVENGIFQEQGISKLLLAPGKLPPTPGRPAISGTRLLADNISDLKAQVAANQKGIELVLEMVDLYGLDVVQAYMKHVQDAAEEAVRQRLSALSVSKGMAERDTIRAMDYLDDGSPIALSLTIDRKNGSALFDFQGTGPQIWGNCNAPKAVTKSAILYCLRCLIEKDLPLNHGCLIPITVDIPKGSLLDPSSEAAVVGGNVLTSQRITDVVLKAFGVAAASQGCMNNFTFGNDRFGYYETIAGGAGAGPTWHGQTGVHTHMTNTRITDPEILERRYPIILREFSIRRGSGGRGRFNGGDGLVREVEFLKPLNVAILSERRVFAPYGLEGGESGSKGVNLFIRKDGTSICMGAKNEIIAQPGERFRIMSPGGGGFGTPTVTKKNTNNKQDFSCDPRL</sequence>
<reference evidence="6 7" key="1">
    <citation type="submission" date="2011-09" db="EMBL/GenBank/DDBJ databases">
        <authorList>
            <consortium name="US DOE Joint Genome Institute (JGI-PGF)"/>
            <person name="Lucas S."/>
            <person name="Han J."/>
            <person name="Lapidus A."/>
            <person name="Cheng J.-F."/>
            <person name="Goodwin L."/>
            <person name="Pitluck S."/>
            <person name="Peters L."/>
            <person name="Land M.L."/>
            <person name="Hauser L."/>
            <person name="Orellana R."/>
            <person name="Lovley D."/>
            <person name="Woyke T.J."/>
        </authorList>
    </citation>
    <scope>NUCLEOTIDE SEQUENCE [LARGE SCALE GENOMIC DNA]</scope>
    <source>
        <strain evidence="6 7">2ac9</strain>
    </source>
</reference>
<organism evidence="6 7">
    <name type="scientific">Desulfobacter postgatei 2ac9</name>
    <dbReference type="NCBI Taxonomy" id="879212"/>
    <lineage>
        <taxon>Bacteria</taxon>
        <taxon>Pseudomonadati</taxon>
        <taxon>Thermodesulfobacteriota</taxon>
        <taxon>Desulfobacteria</taxon>
        <taxon>Desulfobacterales</taxon>
        <taxon>Desulfobacteraceae</taxon>
        <taxon>Desulfobacter</taxon>
    </lineage>
</organism>
<evidence type="ECO:0000256" key="2">
    <source>
        <dbReference type="SAM" id="MobiDB-lite"/>
    </source>
</evidence>
<dbReference type="OrthoDB" id="9759608at2"/>
<feature type="compositionally biased region" description="Low complexity" evidence="2">
    <location>
        <begin position="1252"/>
        <end position="1261"/>
    </location>
</feature>
<keyword evidence="7" id="KW-1185">Reference proteome</keyword>
<dbReference type="GO" id="GO:0006749">
    <property type="term" value="P:glutathione metabolic process"/>
    <property type="evidence" value="ECO:0007669"/>
    <property type="project" value="TreeGrafter"/>
</dbReference>
<feature type="domain" description="Hydantoinase A/oxoprolinase" evidence="3">
    <location>
        <begin position="234"/>
        <end position="531"/>
    </location>
</feature>
<dbReference type="Proteomes" id="UP000005778">
    <property type="component" value="Chromosome"/>
</dbReference>
<comment type="similarity">
    <text evidence="1">Belongs to the oxoprolinase family.</text>
</comment>
<feature type="region of interest" description="Disordered" evidence="2">
    <location>
        <begin position="1244"/>
        <end position="1270"/>
    </location>
</feature>
<proteinExistence type="inferred from homology"/>
<dbReference type="eggNOG" id="COG0145">
    <property type="taxonomic scope" value="Bacteria"/>
</dbReference>
<name>I5B5S9_9BACT</name>
<gene>
    <name evidence="6" type="ORF">DespoDRAFT_03032</name>
</gene>
<dbReference type="GO" id="GO:0005829">
    <property type="term" value="C:cytosol"/>
    <property type="evidence" value="ECO:0007669"/>
    <property type="project" value="TreeGrafter"/>
</dbReference>
<feature type="domain" description="Hydantoinase B/oxoprolinase" evidence="4">
    <location>
        <begin position="726"/>
        <end position="1251"/>
    </location>
</feature>
<dbReference type="AlphaFoldDB" id="I5B5S9"/>